<accession>A0AAV7EXV9</accession>
<protein>
    <submittedName>
        <fullName evidence="2">Uncharacterized protein</fullName>
    </submittedName>
</protein>
<proteinExistence type="predicted"/>
<gene>
    <name evidence="2" type="ORF">H6P81_006487</name>
</gene>
<feature type="region of interest" description="Disordered" evidence="1">
    <location>
        <begin position="114"/>
        <end position="133"/>
    </location>
</feature>
<organism evidence="2 3">
    <name type="scientific">Aristolochia fimbriata</name>
    <name type="common">White veined hardy Dutchman's pipe vine</name>
    <dbReference type="NCBI Taxonomy" id="158543"/>
    <lineage>
        <taxon>Eukaryota</taxon>
        <taxon>Viridiplantae</taxon>
        <taxon>Streptophyta</taxon>
        <taxon>Embryophyta</taxon>
        <taxon>Tracheophyta</taxon>
        <taxon>Spermatophyta</taxon>
        <taxon>Magnoliopsida</taxon>
        <taxon>Magnoliidae</taxon>
        <taxon>Piperales</taxon>
        <taxon>Aristolochiaceae</taxon>
        <taxon>Aristolochia</taxon>
    </lineage>
</organism>
<name>A0AAV7EXV9_ARIFI</name>
<feature type="compositionally biased region" description="Basic and acidic residues" evidence="1">
    <location>
        <begin position="121"/>
        <end position="133"/>
    </location>
</feature>
<evidence type="ECO:0000256" key="1">
    <source>
        <dbReference type="SAM" id="MobiDB-lite"/>
    </source>
</evidence>
<dbReference type="EMBL" id="JAINDJ010000003">
    <property type="protein sequence ID" value="KAG9453583.1"/>
    <property type="molecule type" value="Genomic_DNA"/>
</dbReference>
<reference evidence="2 3" key="1">
    <citation type="submission" date="2021-07" db="EMBL/GenBank/DDBJ databases">
        <title>The Aristolochia fimbriata genome: insights into angiosperm evolution, floral development and chemical biosynthesis.</title>
        <authorList>
            <person name="Jiao Y."/>
        </authorList>
    </citation>
    <scope>NUCLEOTIDE SEQUENCE [LARGE SCALE GENOMIC DNA]</scope>
    <source>
        <strain evidence="2">IBCAS-2021</strain>
        <tissue evidence="2">Leaf</tissue>
    </source>
</reference>
<sequence length="269" mass="30451">MVRELSHGHAVVSPIVSINYATTSVASTVKKMPRIRRRTYKVHSSIKGGTTTRQISPWMTEFSLVDSRLIKECLSSEECYMKCMKNIAVPYKFICEATQEEFITDIYRGQESPKKHNAKLKKGEGRARKGEGRLRTGEKIFEKDHIPRIRGEIVGDILRGKAVKNCVVGFLNCQNVHNNALRGRLGDAPTWTGYQRGWTKSIPIRVLSRGYDPMSRMWFPSGRVEDLGGKRIFREQPVEDLVEAVTTTGNPDIKFLAALIILNLGGFYF</sequence>
<comment type="caution">
    <text evidence="2">The sequence shown here is derived from an EMBL/GenBank/DDBJ whole genome shotgun (WGS) entry which is preliminary data.</text>
</comment>
<evidence type="ECO:0000313" key="2">
    <source>
        <dbReference type="EMBL" id="KAG9453583.1"/>
    </source>
</evidence>
<evidence type="ECO:0000313" key="3">
    <source>
        <dbReference type="Proteomes" id="UP000825729"/>
    </source>
</evidence>
<dbReference type="Proteomes" id="UP000825729">
    <property type="component" value="Unassembled WGS sequence"/>
</dbReference>
<keyword evidence="3" id="KW-1185">Reference proteome</keyword>
<dbReference type="AlphaFoldDB" id="A0AAV7EXV9"/>